<evidence type="ECO:0000256" key="10">
    <source>
        <dbReference type="HAMAP-Rule" id="MF_02227"/>
    </source>
</evidence>
<dbReference type="InterPro" id="IPR011060">
    <property type="entry name" value="RibuloseP-bd_barrel"/>
</dbReference>
<feature type="active site" description="Proton donor" evidence="10">
    <location>
        <position position="175"/>
    </location>
</feature>
<comment type="cofactor">
    <cofactor evidence="5">
        <name>Fe(2+)</name>
        <dbReference type="ChEBI" id="CHEBI:29033"/>
    </cofactor>
</comment>
<evidence type="ECO:0000256" key="8">
    <source>
        <dbReference type="ARBA" id="ARBA00022723"/>
    </source>
</evidence>
<dbReference type="PANTHER" id="PTHR11749">
    <property type="entry name" value="RIBULOSE-5-PHOSPHATE-3-EPIMERASE"/>
    <property type="match status" value="1"/>
</dbReference>
<dbReference type="PIRSF" id="PIRSF001461">
    <property type="entry name" value="RPE"/>
    <property type="match status" value="1"/>
</dbReference>
<feature type="binding site" evidence="10">
    <location>
        <begin position="197"/>
        <end position="198"/>
    </location>
    <ligand>
        <name>substrate</name>
    </ligand>
</feature>
<accession>A0ABQ0GYW6</accession>
<sequence>MPRPLIISPSILASDFAKLGREVTDVLEAGADWIHIDVMDGHFVPNITFGPEVVKAIRPLTKAVFDTHLMIAPCDPYLEAFAKAGSDIITVHAEAGPHLHRSLQTIRALGKKAGVALNPATPESAIEYVLDDIDLILVMTVNPGFGGQKFIPATLEKISRVKAMVGDRPIDIEVDGGIMAETAGEAAKAGANALVAGSAIFKGGSVDAYRTNIDAIRAAASNKGGN</sequence>
<comment type="cofactor">
    <cofactor evidence="2">
        <name>Mn(2+)</name>
        <dbReference type="ChEBI" id="CHEBI:29035"/>
    </cofactor>
</comment>
<dbReference type="PROSITE" id="PS01086">
    <property type="entry name" value="RIBUL_P_3_EPIMER_2"/>
    <property type="match status" value="1"/>
</dbReference>
<keyword evidence="13" id="KW-1185">Reference proteome</keyword>
<dbReference type="PROSITE" id="PS01085">
    <property type="entry name" value="RIBUL_P_3_EPIMER_1"/>
    <property type="match status" value="1"/>
</dbReference>
<feature type="binding site" evidence="10">
    <location>
        <begin position="144"/>
        <end position="147"/>
    </location>
    <ligand>
        <name>substrate</name>
    </ligand>
</feature>
<dbReference type="InterPro" id="IPR013785">
    <property type="entry name" value="Aldolase_TIM"/>
</dbReference>
<evidence type="ECO:0000256" key="6">
    <source>
        <dbReference type="ARBA" id="ARBA00009541"/>
    </source>
</evidence>
<feature type="active site" description="Proton acceptor" evidence="10">
    <location>
        <position position="37"/>
    </location>
</feature>
<dbReference type="NCBIfam" id="NF004076">
    <property type="entry name" value="PRK05581.1-4"/>
    <property type="match status" value="1"/>
</dbReference>
<dbReference type="HAMAP" id="MF_02227">
    <property type="entry name" value="RPE"/>
    <property type="match status" value="1"/>
</dbReference>
<dbReference type="SUPFAM" id="SSF51366">
    <property type="entry name" value="Ribulose-phoshate binding barrel"/>
    <property type="match status" value="1"/>
</dbReference>
<reference evidence="12 13" key="1">
    <citation type="submission" date="2024-10" db="EMBL/GenBank/DDBJ databases">
        <title>Isolation, draft genome sequencing and identification of Phyllobacterium sp. NSA23, isolated from leaf soil.</title>
        <authorList>
            <person name="Akita H."/>
        </authorList>
    </citation>
    <scope>NUCLEOTIDE SEQUENCE [LARGE SCALE GENOMIC DNA]</scope>
    <source>
        <strain evidence="12 13">NSA23</strain>
    </source>
</reference>
<comment type="pathway">
    <text evidence="10">Carbohydrate degradation.</text>
</comment>
<dbReference type="CDD" id="cd00429">
    <property type="entry name" value="RPE"/>
    <property type="match status" value="1"/>
</dbReference>
<feature type="binding site" evidence="10">
    <location>
        <begin position="175"/>
        <end position="177"/>
    </location>
    <ligand>
        <name>substrate</name>
    </ligand>
</feature>
<evidence type="ECO:0000256" key="3">
    <source>
        <dbReference type="ARBA" id="ARBA00001941"/>
    </source>
</evidence>
<dbReference type="InterPro" id="IPR026019">
    <property type="entry name" value="Ribul_P_3_epim"/>
</dbReference>
<dbReference type="Pfam" id="PF00834">
    <property type="entry name" value="Ribul_P_3_epim"/>
    <property type="match status" value="1"/>
</dbReference>
<gene>
    <name evidence="12" type="primary">rpe_2</name>
    <name evidence="10" type="synonym">rpe</name>
    <name evidence="12" type="ORF">PPNSA23_18070</name>
</gene>
<proteinExistence type="inferred from homology"/>
<evidence type="ECO:0000313" key="13">
    <source>
        <dbReference type="Proteomes" id="UP001628091"/>
    </source>
</evidence>
<comment type="cofactor">
    <cofactor evidence="3">
        <name>Co(2+)</name>
        <dbReference type="ChEBI" id="CHEBI:48828"/>
    </cofactor>
</comment>
<comment type="cofactor">
    <cofactor evidence="4">
        <name>Zn(2+)</name>
        <dbReference type="ChEBI" id="CHEBI:29105"/>
    </cofactor>
</comment>
<comment type="catalytic activity">
    <reaction evidence="1 10 11">
        <text>D-ribulose 5-phosphate = D-xylulose 5-phosphate</text>
        <dbReference type="Rhea" id="RHEA:13677"/>
        <dbReference type="ChEBI" id="CHEBI:57737"/>
        <dbReference type="ChEBI" id="CHEBI:58121"/>
        <dbReference type="EC" id="5.1.3.1"/>
    </reaction>
</comment>
<feature type="binding site" evidence="10">
    <location>
        <position position="68"/>
    </location>
    <ligand>
        <name>a divalent metal cation</name>
        <dbReference type="ChEBI" id="CHEBI:60240"/>
    </ligand>
</feature>
<evidence type="ECO:0000256" key="2">
    <source>
        <dbReference type="ARBA" id="ARBA00001936"/>
    </source>
</evidence>
<keyword evidence="10 11" id="KW-0119">Carbohydrate metabolism</keyword>
<dbReference type="InterPro" id="IPR000056">
    <property type="entry name" value="Ribul_P_3_epim-like"/>
</dbReference>
<comment type="cofactor">
    <cofactor evidence="10">
        <name>a divalent metal cation</name>
        <dbReference type="ChEBI" id="CHEBI:60240"/>
    </cofactor>
    <text evidence="10">Binds 1 divalent metal cation per subunit.</text>
</comment>
<evidence type="ECO:0000256" key="5">
    <source>
        <dbReference type="ARBA" id="ARBA00001954"/>
    </source>
</evidence>
<feature type="binding site" evidence="10">
    <location>
        <position position="175"/>
    </location>
    <ligand>
        <name>a divalent metal cation</name>
        <dbReference type="ChEBI" id="CHEBI:60240"/>
    </ligand>
</feature>
<feature type="binding site" evidence="10">
    <location>
        <position position="10"/>
    </location>
    <ligand>
        <name>substrate</name>
    </ligand>
</feature>
<name>A0ABQ0GYW6_9HYPH</name>
<dbReference type="RefSeq" id="WP_407864617.1">
    <property type="nucleotide sequence ID" value="NZ_BAAFZP010000001.1"/>
</dbReference>
<evidence type="ECO:0000256" key="1">
    <source>
        <dbReference type="ARBA" id="ARBA00001782"/>
    </source>
</evidence>
<dbReference type="EMBL" id="BAAFZP010000001">
    <property type="protein sequence ID" value="GAB1581864.1"/>
    <property type="molecule type" value="Genomic_DNA"/>
</dbReference>
<organism evidence="12 13">
    <name type="scientific">Phyllobacterium phragmitis</name>
    <dbReference type="NCBI Taxonomy" id="2670329"/>
    <lineage>
        <taxon>Bacteria</taxon>
        <taxon>Pseudomonadati</taxon>
        <taxon>Pseudomonadota</taxon>
        <taxon>Alphaproteobacteria</taxon>
        <taxon>Hyphomicrobiales</taxon>
        <taxon>Phyllobacteriaceae</taxon>
        <taxon>Phyllobacterium</taxon>
    </lineage>
</organism>
<protein>
    <recommendedName>
        <fullName evidence="7 10">Ribulose-phosphate 3-epimerase</fullName>
        <ecNumber evidence="7 10">5.1.3.1</ecNumber>
    </recommendedName>
</protein>
<evidence type="ECO:0000256" key="7">
    <source>
        <dbReference type="ARBA" id="ARBA00013188"/>
    </source>
</evidence>
<comment type="similarity">
    <text evidence="6 10 11">Belongs to the ribulose-phosphate 3-epimerase family.</text>
</comment>
<evidence type="ECO:0000313" key="12">
    <source>
        <dbReference type="EMBL" id="GAB1581864.1"/>
    </source>
</evidence>
<dbReference type="Gene3D" id="3.20.20.70">
    <property type="entry name" value="Aldolase class I"/>
    <property type="match status" value="1"/>
</dbReference>
<evidence type="ECO:0000256" key="4">
    <source>
        <dbReference type="ARBA" id="ARBA00001947"/>
    </source>
</evidence>
<comment type="function">
    <text evidence="10">Catalyzes the reversible epimerization of D-ribulose 5-phosphate to D-xylulose 5-phosphate.</text>
</comment>
<keyword evidence="9 10" id="KW-0413">Isomerase</keyword>
<dbReference type="EC" id="5.1.3.1" evidence="7 10"/>
<evidence type="ECO:0000256" key="9">
    <source>
        <dbReference type="ARBA" id="ARBA00023235"/>
    </source>
</evidence>
<dbReference type="Proteomes" id="UP001628091">
    <property type="component" value="Unassembled WGS sequence"/>
</dbReference>
<feature type="binding site" evidence="10">
    <location>
        <position position="35"/>
    </location>
    <ligand>
        <name>a divalent metal cation</name>
        <dbReference type="ChEBI" id="CHEBI:60240"/>
    </ligand>
</feature>
<comment type="caution">
    <text evidence="12">The sequence shown here is derived from an EMBL/GenBank/DDBJ whole genome shotgun (WGS) entry which is preliminary data.</text>
</comment>
<dbReference type="NCBIfam" id="TIGR01163">
    <property type="entry name" value="rpe"/>
    <property type="match status" value="1"/>
</dbReference>
<feature type="binding site" evidence="10">
    <location>
        <position position="37"/>
    </location>
    <ligand>
        <name>a divalent metal cation</name>
        <dbReference type="ChEBI" id="CHEBI:60240"/>
    </ligand>
</feature>
<feature type="binding site" evidence="10">
    <location>
        <position position="68"/>
    </location>
    <ligand>
        <name>substrate</name>
    </ligand>
</feature>
<evidence type="ECO:0000256" key="11">
    <source>
        <dbReference type="PIRNR" id="PIRNR001461"/>
    </source>
</evidence>
<keyword evidence="8 10" id="KW-0479">Metal-binding</keyword>